<accession>A0A420IXI7</accession>
<reference evidence="1 2" key="1">
    <citation type="journal article" date="2018" name="BMC Genomics">
        <title>Comparative genome analyses reveal sequence features reflecting distinct modes of host-adaptation between dicot and monocot powdery mildew.</title>
        <authorList>
            <person name="Wu Y."/>
            <person name="Ma X."/>
            <person name="Pan Z."/>
            <person name="Kale S.D."/>
            <person name="Song Y."/>
            <person name="King H."/>
            <person name="Zhang Q."/>
            <person name="Presley C."/>
            <person name="Deng X."/>
            <person name="Wei C.I."/>
            <person name="Xiao S."/>
        </authorList>
    </citation>
    <scope>NUCLEOTIDE SEQUENCE [LARGE SCALE GENOMIC DNA]</scope>
    <source>
        <strain evidence="1">UMSG3</strain>
    </source>
</reference>
<dbReference type="GO" id="GO:0000447">
    <property type="term" value="P:endonucleolytic cleavage in ITS1 to separate SSU-rRNA from 5.8S rRNA and LSU-rRNA from tricistronic rRNA transcript (SSU-rRNA, 5.8S rRNA, LSU-rRNA)"/>
    <property type="evidence" value="ECO:0007669"/>
    <property type="project" value="TreeGrafter"/>
</dbReference>
<dbReference type="STRING" id="62708.A0A420IXI7"/>
<dbReference type="Proteomes" id="UP000283383">
    <property type="component" value="Unassembled WGS sequence"/>
</dbReference>
<dbReference type="GO" id="GO:0030681">
    <property type="term" value="C:multimeric ribonuclease P complex"/>
    <property type="evidence" value="ECO:0007669"/>
    <property type="project" value="TreeGrafter"/>
</dbReference>
<evidence type="ECO:0000313" key="1">
    <source>
        <dbReference type="EMBL" id="RKF79260.1"/>
    </source>
</evidence>
<dbReference type="Pfam" id="PF08584">
    <property type="entry name" value="Ribonuc_P_40"/>
    <property type="match status" value="1"/>
</dbReference>
<dbReference type="GO" id="GO:0000171">
    <property type="term" value="F:ribonuclease MRP activity"/>
    <property type="evidence" value="ECO:0007669"/>
    <property type="project" value="TreeGrafter"/>
</dbReference>
<dbReference type="PANTHER" id="PTHR15396:SF1">
    <property type="entry name" value="RIBONUCLEASE P PROTEIN SUBUNIT P40"/>
    <property type="match status" value="1"/>
</dbReference>
<organism evidence="1 2">
    <name type="scientific">Golovinomyces cichoracearum</name>
    <dbReference type="NCBI Taxonomy" id="62708"/>
    <lineage>
        <taxon>Eukaryota</taxon>
        <taxon>Fungi</taxon>
        <taxon>Dikarya</taxon>
        <taxon>Ascomycota</taxon>
        <taxon>Pezizomycotina</taxon>
        <taxon>Leotiomycetes</taxon>
        <taxon>Erysiphales</taxon>
        <taxon>Erysiphaceae</taxon>
        <taxon>Golovinomyces</taxon>
    </lineage>
</organism>
<dbReference type="InterPro" id="IPR013893">
    <property type="entry name" value="RNase_P_Rpp40"/>
</dbReference>
<dbReference type="GO" id="GO:0001682">
    <property type="term" value="P:tRNA 5'-leader removal"/>
    <property type="evidence" value="ECO:0007669"/>
    <property type="project" value="InterPro"/>
</dbReference>
<proteinExistence type="predicted"/>
<dbReference type="GO" id="GO:0000172">
    <property type="term" value="C:ribonuclease MRP complex"/>
    <property type="evidence" value="ECO:0007669"/>
    <property type="project" value="TreeGrafter"/>
</dbReference>
<dbReference type="PANTHER" id="PTHR15396">
    <property type="entry name" value="RIBONUCLEASE P PROTEIN SUBUNIT P40"/>
    <property type="match status" value="1"/>
</dbReference>
<dbReference type="AlphaFoldDB" id="A0A420IXI7"/>
<name>A0A420IXI7_9PEZI</name>
<protein>
    <submittedName>
        <fullName evidence="1">Putative ribonuclease p 40kda subunit</fullName>
    </submittedName>
</protein>
<keyword evidence="2" id="KW-1185">Reference proteome</keyword>
<dbReference type="GO" id="GO:0004526">
    <property type="term" value="F:ribonuclease P activity"/>
    <property type="evidence" value="ECO:0007669"/>
    <property type="project" value="TreeGrafter"/>
</dbReference>
<dbReference type="EMBL" id="MCBQ01005714">
    <property type="protein sequence ID" value="RKF79260.1"/>
    <property type="molecule type" value="Genomic_DNA"/>
</dbReference>
<comment type="caution">
    <text evidence="1">The sequence shown here is derived from an EMBL/GenBank/DDBJ whole genome shotgun (WGS) entry which is preliminary data.</text>
</comment>
<gene>
    <name evidence="1" type="ORF">GcM3_057013</name>
</gene>
<sequence length="381" mass="44122">MLNFPLDKKKKHVTKCHVTHGKMSHLDPKQIPIKKKPFSAILRHKFIQRIELVIPEELYVTIEEKFFTKHHTSPNYCRVIIPLLALLERDFFNEYIKKGLSSIFVVPFLFPSSPLFFTDSVCFLVGNILMLSEGRIGAENVYLLKDGKLSLHLDKQSYESAGLVGKPENDKAERYLKNRWLVEIDLRCPSMQHGKKGFDRIVYAFENVLKNPVTWLFCDLGSSNLVSDPLDKHFPVKKTAIPQVTRDVIVQIPSLKPPIATDPEFNTDFYYYAMELHEWFSLVMLDSPRINKDDEIDPVLSRYSPPGQTSVARLVKVVWRGFIPPPWIHRLFVEVFLATPREQWFTINVCGFPETVLGESKDSMILKPANKSREYVLWETI</sequence>
<evidence type="ECO:0000313" key="2">
    <source>
        <dbReference type="Proteomes" id="UP000283383"/>
    </source>
</evidence>